<protein>
    <submittedName>
        <fullName evidence="1">Uncharacterized protein</fullName>
    </submittedName>
</protein>
<dbReference type="AlphaFoldDB" id="A0A1G7A397"/>
<organism evidence="1 2">
    <name type="scientific">Riemerella columbipharyngis</name>
    <dbReference type="NCBI Taxonomy" id="1071918"/>
    <lineage>
        <taxon>Bacteria</taxon>
        <taxon>Pseudomonadati</taxon>
        <taxon>Bacteroidota</taxon>
        <taxon>Flavobacteriia</taxon>
        <taxon>Flavobacteriales</taxon>
        <taxon>Weeksellaceae</taxon>
        <taxon>Riemerella</taxon>
    </lineage>
</organism>
<sequence length="49" mass="5816">MKKTIKKLAHRVLKYRHSAVSFIFADMVVAEEWILFGRFTISKTFKTLK</sequence>
<dbReference type="Proteomes" id="UP000198517">
    <property type="component" value="Unassembled WGS sequence"/>
</dbReference>
<dbReference type="STRING" id="1071918.SAMN05421544_1037"/>
<gene>
    <name evidence="1" type="ORF">SAMN05421544_1037</name>
</gene>
<keyword evidence="2" id="KW-1185">Reference proteome</keyword>
<evidence type="ECO:0000313" key="2">
    <source>
        <dbReference type="Proteomes" id="UP000198517"/>
    </source>
</evidence>
<name>A0A1G7A397_9FLAO</name>
<proteinExistence type="predicted"/>
<evidence type="ECO:0000313" key="1">
    <source>
        <dbReference type="EMBL" id="SDE08525.1"/>
    </source>
</evidence>
<accession>A0A1G7A397</accession>
<dbReference type="RefSeq" id="WP_176763222.1">
    <property type="nucleotide sequence ID" value="NZ_FNAS01000003.1"/>
</dbReference>
<dbReference type="EMBL" id="FNAS01000003">
    <property type="protein sequence ID" value="SDE08525.1"/>
    <property type="molecule type" value="Genomic_DNA"/>
</dbReference>
<reference evidence="1 2" key="1">
    <citation type="submission" date="2016-10" db="EMBL/GenBank/DDBJ databases">
        <authorList>
            <person name="de Groot N.N."/>
        </authorList>
    </citation>
    <scope>NUCLEOTIDE SEQUENCE [LARGE SCALE GENOMIC DNA]</scope>
    <source>
        <strain evidence="1 2">DSM 24015</strain>
    </source>
</reference>